<evidence type="ECO:0000313" key="3">
    <source>
        <dbReference type="EMBL" id="MXV17619.1"/>
    </source>
</evidence>
<feature type="signal peptide" evidence="2">
    <location>
        <begin position="1"/>
        <end position="22"/>
    </location>
</feature>
<accession>A0A7K1Y3J7</accession>
<feature type="chain" id="PRO_5029798716" evidence="2">
    <location>
        <begin position="23"/>
        <end position="90"/>
    </location>
</feature>
<dbReference type="Proteomes" id="UP000451233">
    <property type="component" value="Unassembled WGS sequence"/>
</dbReference>
<comment type="caution">
    <text evidence="3">The sequence shown here is derived from an EMBL/GenBank/DDBJ whole genome shotgun (WGS) entry which is preliminary data.</text>
</comment>
<dbReference type="AlphaFoldDB" id="A0A7K1Y3J7"/>
<gene>
    <name evidence="3" type="ORF">GS398_20125</name>
</gene>
<reference evidence="3 4" key="1">
    <citation type="submission" date="2019-11" db="EMBL/GenBank/DDBJ databases">
        <title>Pedobacter sp. HMF7056 Genome sequencing and assembly.</title>
        <authorList>
            <person name="Kang H."/>
            <person name="Kim H."/>
            <person name="Joh K."/>
        </authorList>
    </citation>
    <scope>NUCLEOTIDE SEQUENCE [LARGE SCALE GENOMIC DNA]</scope>
    <source>
        <strain evidence="3 4">HMF7056</strain>
    </source>
</reference>
<keyword evidence="1" id="KW-0472">Membrane</keyword>
<protein>
    <submittedName>
        <fullName evidence="3">Uncharacterized protein</fullName>
    </submittedName>
</protein>
<evidence type="ECO:0000256" key="1">
    <source>
        <dbReference type="SAM" id="Phobius"/>
    </source>
</evidence>
<dbReference type="EMBL" id="WVHS01000005">
    <property type="protein sequence ID" value="MXV17619.1"/>
    <property type="molecule type" value="Genomic_DNA"/>
</dbReference>
<sequence>MKIKHFFAIVFISVLFSGQPEAKAQCAMCTLTADNSVQNGNMDGRGLNKAILYLLAAPYVAVGIIGTVWYRKYRRRNIALEIKDERINLN</sequence>
<organism evidence="3 4">
    <name type="scientific">Hufsiella ginkgonis</name>
    <dbReference type="NCBI Taxonomy" id="2695274"/>
    <lineage>
        <taxon>Bacteria</taxon>
        <taxon>Pseudomonadati</taxon>
        <taxon>Bacteroidota</taxon>
        <taxon>Sphingobacteriia</taxon>
        <taxon>Sphingobacteriales</taxon>
        <taxon>Sphingobacteriaceae</taxon>
        <taxon>Hufsiella</taxon>
    </lineage>
</organism>
<keyword evidence="1" id="KW-1133">Transmembrane helix</keyword>
<keyword evidence="4" id="KW-1185">Reference proteome</keyword>
<feature type="transmembrane region" description="Helical" evidence="1">
    <location>
        <begin position="50"/>
        <end position="70"/>
    </location>
</feature>
<keyword evidence="2" id="KW-0732">Signal</keyword>
<proteinExistence type="predicted"/>
<evidence type="ECO:0000256" key="2">
    <source>
        <dbReference type="SAM" id="SignalP"/>
    </source>
</evidence>
<name>A0A7K1Y3J7_9SPHI</name>
<dbReference type="RefSeq" id="WP_160908609.1">
    <property type="nucleotide sequence ID" value="NZ_WVHS01000005.1"/>
</dbReference>
<keyword evidence="1" id="KW-0812">Transmembrane</keyword>
<evidence type="ECO:0000313" key="4">
    <source>
        <dbReference type="Proteomes" id="UP000451233"/>
    </source>
</evidence>